<feature type="domain" description="CEP76/DRC7 peptidase-like" evidence="6">
    <location>
        <begin position="229"/>
        <end position="349"/>
    </location>
</feature>
<evidence type="ECO:0000313" key="7">
    <source>
        <dbReference type="EMBL" id="KAK9817335.1"/>
    </source>
</evidence>
<reference evidence="7 8" key="1">
    <citation type="journal article" date="2024" name="Nat. Commun.">
        <title>Phylogenomics reveals the evolutionary origins of lichenization in chlorophyte algae.</title>
        <authorList>
            <person name="Puginier C."/>
            <person name="Libourel C."/>
            <person name="Otte J."/>
            <person name="Skaloud P."/>
            <person name="Haon M."/>
            <person name="Grisel S."/>
            <person name="Petersen M."/>
            <person name="Berrin J.G."/>
            <person name="Delaux P.M."/>
            <person name="Dal Grande F."/>
            <person name="Keller J."/>
        </authorList>
    </citation>
    <scope>NUCLEOTIDE SEQUENCE [LARGE SCALE GENOMIC DNA]</scope>
    <source>
        <strain evidence="7 8">SAG 2145</strain>
    </source>
</reference>
<evidence type="ECO:0000256" key="1">
    <source>
        <dbReference type="ARBA" id="ARBA00004300"/>
    </source>
</evidence>
<comment type="subcellular location">
    <subcellularLocation>
        <location evidence="1">Cytoplasm</location>
        <location evidence="1">Cytoskeleton</location>
        <location evidence="1">Microtubule organizing center</location>
        <location evidence="1">Centrosome</location>
    </subcellularLocation>
</comment>
<comment type="caution">
    <text evidence="7">The sequence shown here is derived from an EMBL/GenBank/DDBJ whole genome shotgun (WGS) entry which is preliminary data.</text>
</comment>
<dbReference type="InterPro" id="IPR056288">
    <property type="entry name" value="CEP76_C"/>
</dbReference>
<feature type="domain" description="CEP76 C2" evidence="4">
    <location>
        <begin position="65"/>
        <end position="120"/>
    </location>
</feature>
<dbReference type="Pfam" id="PF24656">
    <property type="entry name" value="CEPT76_peptidase"/>
    <property type="match status" value="1"/>
</dbReference>
<keyword evidence="2" id="KW-0963">Cytoplasm</keyword>
<dbReference type="InterPro" id="IPR028926">
    <property type="entry name" value="CEP76-C2"/>
</dbReference>
<dbReference type="Proteomes" id="UP001438707">
    <property type="component" value="Unassembled WGS sequence"/>
</dbReference>
<dbReference type="PANTHER" id="PTHR46436:SF1">
    <property type="entry name" value="CENTROSOMAL PROTEIN OF 76 KDA"/>
    <property type="match status" value="1"/>
</dbReference>
<dbReference type="AlphaFoldDB" id="A0AAW1Q4Y7"/>
<dbReference type="InterPro" id="IPR056290">
    <property type="entry name" value="CEPT76/DRC7_peptidase-like_dom"/>
</dbReference>
<feature type="domain" description="Centrosomal protein of 76 kDa C-terminal" evidence="5">
    <location>
        <begin position="370"/>
        <end position="511"/>
    </location>
</feature>
<sequence length="522" mass="57243">MSIAAGGEPPPADCKALAPLSRKGRERRESTTSDASDDQWLTDAMMEEGRQHFRPPAKHNHHSSHEGRKTCIGVCQMDWRQVLGSKAQHHVAHAKLHAAGKPEGHSVGSLEIEIEVLPQLPQVVNLDRVTSAATSEQACCEQSAQQAIRKAQDWWHGFCERHLPAAGLHGRPVKLLALDELGQQRPVTSFVHPLQLGRALCSARAAARWVSLLRADSNDRTLPGISADDRWRYLHTVLAVGSASKAEKALLLCNLLLGFGLDAWVCFGTDKLGEHYWVLTRSSHQAATFWEPSSGVRYCPKAAADSPGCPFLTLGSVFNHERLCVNCQTSAAVADVNFRFEDQKQWRCFAPQPSHAPISNTTAFELQMTSIDSAAAEGQLEAELKLAFEAKREALLPGMGMRWDAPLSFLLMPLLVAYEQEALTGAAAHGKDEAMGAVKRCIPPGWTFRGYPHQYRSQSSAYIAAVTLKEHAVMDMLASTCNDATFALRVNMVPYPEGVVCAWVMLAVKSQEPGMSKELQML</sequence>
<dbReference type="InterPro" id="IPR052299">
    <property type="entry name" value="CEP76"/>
</dbReference>
<proteinExistence type="predicted"/>
<evidence type="ECO:0000256" key="3">
    <source>
        <dbReference type="SAM" id="MobiDB-lite"/>
    </source>
</evidence>
<gene>
    <name evidence="7" type="ORF">WJX74_001322</name>
</gene>
<evidence type="ECO:0008006" key="9">
    <source>
        <dbReference type="Google" id="ProtNLM"/>
    </source>
</evidence>
<feature type="region of interest" description="Disordered" evidence="3">
    <location>
        <begin position="1"/>
        <end position="40"/>
    </location>
</feature>
<organism evidence="7 8">
    <name type="scientific">Apatococcus lobatus</name>
    <dbReference type="NCBI Taxonomy" id="904363"/>
    <lineage>
        <taxon>Eukaryota</taxon>
        <taxon>Viridiplantae</taxon>
        <taxon>Chlorophyta</taxon>
        <taxon>core chlorophytes</taxon>
        <taxon>Trebouxiophyceae</taxon>
        <taxon>Chlorellales</taxon>
        <taxon>Chlorellaceae</taxon>
        <taxon>Apatococcus</taxon>
    </lineage>
</organism>
<dbReference type="EMBL" id="JALJOS010000074">
    <property type="protein sequence ID" value="KAK9817335.1"/>
    <property type="molecule type" value="Genomic_DNA"/>
</dbReference>
<protein>
    <recommendedName>
        <fullName evidence="9">Centrosomal protein of 76 kDa</fullName>
    </recommendedName>
</protein>
<dbReference type="PANTHER" id="PTHR46436">
    <property type="entry name" value="CENTROSOMAL PROTEIN OF 76 KDA"/>
    <property type="match status" value="1"/>
</dbReference>
<name>A0AAW1Q4Y7_9CHLO</name>
<evidence type="ECO:0000256" key="2">
    <source>
        <dbReference type="ARBA" id="ARBA00022490"/>
    </source>
</evidence>
<accession>A0AAW1Q4Y7</accession>
<evidence type="ECO:0000259" key="5">
    <source>
        <dbReference type="Pfam" id="PF24652"/>
    </source>
</evidence>
<evidence type="ECO:0000259" key="4">
    <source>
        <dbReference type="Pfam" id="PF15627"/>
    </source>
</evidence>
<evidence type="ECO:0000313" key="8">
    <source>
        <dbReference type="Proteomes" id="UP001438707"/>
    </source>
</evidence>
<evidence type="ECO:0000259" key="6">
    <source>
        <dbReference type="Pfam" id="PF24656"/>
    </source>
</evidence>
<dbReference type="Pfam" id="PF24652">
    <property type="entry name" value="CEP76_C"/>
    <property type="match status" value="1"/>
</dbReference>
<keyword evidence="8" id="KW-1185">Reference proteome</keyword>
<dbReference type="Pfam" id="PF15627">
    <property type="entry name" value="CEP76-C2"/>
    <property type="match status" value="1"/>
</dbReference>